<sequence length="207" mass="22646">MDEAIRDTEVDDPIDYALTNGNFSAKLSTLENSDEPFTIDNNEPLTTALALEFTPQVVAAPPKYTASTPINIHYKRHQMSTIDVLKEDLHLSDSEDLDDDKISLSVSKKTGKPSVKSYPSITPSSSPVTFVPSSPKASSPKPSTPHTTPAVTTSSLALSPILTGSFSPAMPPVPPQQRSLRFQHYHTPLKKQLNMDRLISLHHNSFP</sequence>
<gene>
    <name evidence="2" type="ORF">MEDL_31176</name>
</gene>
<name>A0A8S3SB36_MYTED</name>
<comment type="caution">
    <text evidence="2">The sequence shown here is derived from an EMBL/GenBank/DDBJ whole genome shotgun (WGS) entry which is preliminary data.</text>
</comment>
<dbReference type="AlphaFoldDB" id="A0A8S3SB36"/>
<feature type="compositionally biased region" description="Low complexity" evidence="1">
    <location>
        <begin position="114"/>
        <end position="150"/>
    </location>
</feature>
<feature type="region of interest" description="Disordered" evidence="1">
    <location>
        <begin position="108"/>
        <end position="152"/>
    </location>
</feature>
<reference evidence="2" key="1">
    <citation type="submission" date="2021-03" db="EMBL/GenBank/DDBJ databases">
        <authorList>
            <person name="Bekaert M."/>
        </authorList>
    </citation>
    <scope>NUCLEOTIDE SEQUENCE</scope>
</reference>
<accession>A0A8S3SB36</accession>
<evidence type="ECO:0000256" key="1">
    <source>
        <dbReference type="SAM" id="MobiDB-lite"/>
    </source>
</evidence>
<organism evidence="2 3">
    <name type="scientific">Mytilus edulis</name>
    <name type="common">Blue mussel</name>
    <dbReference type="NCBI Taxonomy" id="6550"/>
    <lineage>
        <taxon>Eukaryota</taxon>
        <taxon>Metazoa</taxon>
        <taxon>Spiralia</taxon>
        <taxon>Lophotrochozoa</taxon>
        <taxon>Mollusca</taxon>
        <taxon>Bivalvia</taxon>
        <taxon>Autobranchia</taxon>
        <taxon>Pteriomorphia</taxon>
        <taxon>Mytilida</taxon>
        <taxon>Mytiloidea</taxon>
        <taxon>Mytilidae</taxon>
        <taxon>Mytilinae</taxon>
        <taxon>Mytilus</taxon>
    </lineage>
</organism>
<dbReference type="EMBL" id="CAJPWZ010001545">
    <property type="protein sequence ID" value="CAG2217544.1"/>
    <property type="molecule type" value="Genomic_DNA"/>
</dbReference>
<evidence type="ECO:0000313" key="2">
    <source>
        <dbReference type="EMBL" id="CAG2217544.1"/>
    </source>
</evidence>
<evidence type="ECO:0000313" key="3">
    <source>
        <dbReference type="Proteomes" id="UP000683360"/>
    </source>
</evidence>
<dbReference type="Proteomes" id="UP000683360">
    <property type="component" value="Unassembled WGS sequence"/>
</dbReference>
<keyword evidence="3" id="KW-1185">Reference proteome</keyword>
<protein>
    <submittedName>
        <fullName evidence="2">Uncharacterized protein</fullName>
    </submittedName>
</protein>
<proteinExistence type="predicted"/>